<evidence type="ECO:0000313" key="5">
    <source>
        <dbReference type="Proteomes" id="UP001634394"/>
    </source>
</evidence>
<name>A0ABD3VFK5_SINWO</name>
<comment type="similarity">
    <text evidence="1">Belongs to the BolA/IbaG family.</text>
</comment>
<proteinExistence type="inferred from homology"/>
<reference evidence="4 5" key="1">
    <citation type="submission" date="2024-11" db="EMBL/GenBank/DDBJ databases">
        <title>Chromosome-level genome assembly of the freshwater bivalve Anodonta woodiana.</title>
        <authorList>
            <person name="Chen X."/>
        </authorList>
    </citation>
    <scope>NUCLEOTIDE SEQUENCE [LARGE SCALE GENOMIC DNA]</scope>
    <source>
        <strain evidence="4">MN2024</strain>
        <tissue evidence="4">Gills</tissue>
    </source>
</reference>
<sequence length="108" mass="12482">MYILHVGLMIFRNLLAVRFLSDTPTEGERKIADILRQKFPGAKNVEVSDISGGCGAMYEVLVEAEEFRGKRTVLQHKMINEYQVLFIVNLVLLSLKFYLKNLYGLMRR</sequence>
<accession>A0ABD3VFK5</accession>
<evidence type="ECO:0000256" key="3">
    <source>
        <dbReference type="SAM" id="SignalP"/>
    </source>
</evidence>
<evidence type="ECO:0008006" key="6">
    <source>
        <dbReference type="Google" id="ProtNLM"/>
    </source>
</evidence>
<organism evidence="4 5">
    <name type="scientific">Sinanodonta woodiana</name>
    <name type="common">Chinese pond mussel</name>
    <name type="synonym">Anodonta woodiana</name>
    <dbReference type="NCBI Taxonomy" id="1069815"/>
    <lineage>
        <taxon>Eukaryota</taxon>
        <taxon>Metazoa</taxon>
        <taxon>Spiralia</taxon>
        <taxon>Lophotrochozoa</taxon>
        <taxon>Mollusca</taxon>
        <taxon>Bivalvia</taxon>
        <taxon>Autobranchia</taxon>
        <taxon>Heteroconchia</taxon>
        <taxon>Palaeoheterodonta</taxon>
        <taxon>Unionida</taxon>
        <taxon>Unionoidea</taxon>
        <taxon>Unionidae</taxon>
        <taxon>Unioninae</taxon>
        <taxon>Sinanodonta</taxon>
    </lineage>
</organism>
<keyword evidence="2" id="KW-0472">Membrane</keyword>
<dbReference type="SUPFAM" id="SSF82657">
    <property type="entry name" value="BolA-like"/>
    <property type="match status" value="1"/>
</dbReference>
<gene>
    <name evidence="4" type="ORF">ACJMK2_010023</name>
</gene>
<dbReference type="PANTHER" id="PTHR46188">
    <property type="entry name" value="BOLA-LIKE PROTEIN 3"/>
    <property type="match status" value="1"/>
</dbReference>
<keyword evidence="5" id="KW-1185">Reference proteome</keyword>
<comment type="caution">
    <text evidence="4">The sequence shown here is derived from an EMBL/GenBank/DDBJ whole genome shotgun (WGS) entry which is preliminary data.</text>
</comment>
<evidence type="ECO:0000256" key="2">
    <source>
        <dbReference type="SAM" id="Phobius"/>
    </source>
</evidence>
<dbReference type="Gene3D" id="3.30.300.90">
    <property type="entry name" value="BolA-like"/>
    <property type="match status" value="1"/>
</dbReference>
<dbReference type="PANTHER" id="PTHR46188:SF1">
    <property type="entry name" value="BOLA-LIKE PROTEIN 3"/>
    <property type="match status" value="1"/>
</dbReference>
<keyword evidence="3" id="KW-0732">Signal</keyword>
<dbReference type="InterPro" id="IPR036065">
    <property type="entry name" value="BolA-like_sf"/>
</dbReference>
<protein>
    <recommendedName>
        <fullName evidence="6">BolA-like protein 3</fullName>
    </recommendedName>
</protein>
<evidence type="ECO:0000256" key="1">
    <source>
        <dbReference type="ARBA" id="ARBA00005578"/>
    </source>
</evidence>
<keyword evidence="2" id="KW-1133">Transmembrane helix</keyword>
<feature type="chain" id="PRO_5044748959" description="BolA-like protein 3" evidence="3">
    <location>
        <begin position="17"/>
        <end position="108"/>
    </location>
</feature>
<dbReference type="AlphaFoldDB" id="A0ABD3VFK5"/>
<evidence type="ECO:0000313" key="4">
    <source>
        <dbReference type="EMBL" id="KAL3859831.1"/>
    </source>
</evidence>
<dbReference type="InterPro" id="IPR052275">
    <property type="entry name" value="Mt_Fe-S_assembly_factor"/>
</dbReference>
<feature type="transmembrane region" description="Helical" evidence="2">
    <location>
        <begin position="82"/>
        <end position="99"/>
    </location>
</feature>
<feature type="signal peptide" evidence="3">
    <location>
        <begin position="1"/>
        <end position="16"/>
    </location>
</feature>
<dbReference type="Proteomes" id="UP001634394">
    <property type="component" value="Unassembled WGS sequence"/>
</dbReference>
<keyword evidence="2" id="KW-0812">Transmembrane</keyword>
<dbReference type="EMBL" id="JBJQND010000012">
    <property type="protein sequence ID" value="KAL3859831.1"/>
    <property type="molecule type" value="Genomic_DNA"/>
</dbReference>